<evidence type="ECO:0000256" key="1">
    <source>
        <dbReference type="ARBA" id="ARBA00004477"/>
    </source>
</evidence>
<feature type="transmembrane region" description="Helical" evidence="14">
    <location>
        <begin position="90"/>
        <end position="110"/>
    </location>
</feature>
<feature type="region of interest" description="Disordered" evidence="13">
    <location>
        <begin position="429"/>
        <end position="478"/>
    </location>
</feature>
<dbReference type="InterPro" id="IPR004277">
    <property type="entry name" value="PSS"/>
</dbReference>
<feature type="compositionally biased region" description="Gly residues" evidence="13">
    <location>
        <begin position="437"/>
        <end position="447"/>
    </location>
</feature>
<evidence type="ECO:0000313" key="15">
    <source>
        <dbReference type="EMBL" id="KAJ3179909.1"/>
    </source>
</evidence>
<keyword evidence="5 14" id="KW-0812">Transmembrane</keyword>
<keyword evidence="16" id="KW-1185">Reference proteome</keyword>
<dbReference type="EMBL" id="JADGJQ010000019">
    <property type="protein sequence ID" value="KAJ3179909.1"/>
    <property type="molecule type" value="Genomic_DNA"/>
</dbReference>
<keyword evidence="7 14" id="KW-1133">Transmembrane helix</keyword>
<evidence type="ECO:0000256" key="9">
    <source>
        <dbReference type="ARBA" id="ARBA00023136"/>
    </source>
</evidence>
<comment type="pathway">
    <text evidence="12">Phospholipid metabolism.</text>
</comment>
<dbReference type="GO" id="GO:0005789">
    <property type="term" value="C:endoplasmic reticulum membrane"/>
    <property type="evidence" value="ECO:0007669"/>
    <property type="project" value="UniProtKB-SubCell"/>
</dbReference>
<name>A0AAD5TL73_9FUNG</name>
<evidence type="ECO:0000313" key="16">
    <source>
        <dbReference type="Proteomes" id="UP001212152"/>
    </source>
</evidence>
<keyword evidence="11" id="KW-1208">Phospholipid metabolism</keyword>
<reference evidence="15" key="1">
    <citation type="submission" date="2020-05" db="EMBL/GenBank/DDBJ databases">
        <title>Phylogenomic resolution of chytrid fungi.</title>
        <authorList>
            <person name="Stajich J.E."/>
            <person name="Amses K."/>
            <person name="Simmons R."/>
            <person name="Seto K."/>
            <person name="Myers J."/>
            <person name="Bonds A."/>
            <person name="Quandt C.A."/>
            <person name="Barry K."/>
            <person name="Liu P."/>
            <person name="Grigoriev I."/>
            <person name="Longcore J.E."/>
            <person name="James T.Y."/>
        </authorList>
    </citation>
    <scope>NUCLEOTIDE SEQUENCE</scope>
    <source>
        <strain evidence="15">JEL0379</strain>
    </source>
</reference>
<evidence type="ECO:0000256" key="7">
    <source>
        <dbReference type="ARBA" id="ARBA00022989"/>
    </source>
</evidence>
<dbReference type="GO" id="GO:0006659">
    <property type="term" value="P:phosphatidylserine biosynthetic process"/>
    <property type="evidence" value="ECO:0007669"/>
    <property type="project" value="InterPro"/>
</dbReference>
<dbReference type="GO" id="GO:0106245">
    <property type="term" value="F:L-serine-phosphatidylethanolamine phosphatidyltransferase activity"/>
    <property type="evidence" value="ECO:0007669"/>
    <property type="project" value="InterPro"/>
</dbReference>
<comment type="subcellular location">
    <subcellularLocation>
        <location evidence="1">Endoplasmic reticulum membrane</location>
        <topology evidence="1">Multi-pass membrane protein</topology>
    </subcellularLocation>
</comment>
<protein>
    <recommendedName>
        <fullName evidence="17">Phosphatidylserine synthase 2</fullName>
    </recommendedName>
</protein>
<keyword evidence="9 14" id="KW-0472">Membrane</keyword>
<feature type="transmembrane region" description="Helical" evidence="14">
    <location>
        <begin position="122"/>
        <end position="143"/>
    </location>
</feature>
<evidence type="ECO:0000256" key="4">
    <source>
        <dbReference type="ARBA" id="ARBA00022679"/>
    </source>
</evidence>
<dbReference type="Proteomes" id="UP001212152">
    <property type="component" value="Unassembled WGS sequence"/>
</dbReference>
<sequence length="478" mass="54172">MSRRSSTVGSARSRVLSAELNDGSVSDSELLAPASPTLNLKEAWDEEFSDKVDPSVAFFYKPRTVRVLILMLVGLVYLALFVLPSEDVVFNLKVGLGAGAVVFVLIGMLQFRDGPFVRPHPAFWRCVLSVSVLYQMLLVFVLFQSKHTMREVVLPQLDPSLGVPLPERSYAGACDLTPATIWDQMDIFVVAHALGWYAKAIVLRDYWFCWILSIMFEIMEYSLAHQLPNFAECWWDHWILDVLLANWAGIILGMKTCQYLSMKQYTWRGVTEIPTYRGKFKRTMQQFTPHSWTDFQWEGTKTFKNFLAVIGLLYLVLQTELNAFYLKYLLWLPPPHYLNVWRLVYYFFMALPAVREAFQYLSDRRCKRLGMHAWMATANILTELLIIVKYGRGEFPEPAPWKVKVGWAMLICLISGYALVRFGIRGDSPSLASSSGAAGGRSSGGGKRAARVAAGSSFAERSPTMSRTNARTPRKKSS</sequence>
<evidence type="ECO:0000256" key="11">
    <source>
        <dbReference type="ARBA" id="ARBA00023264"/>
    </source>
</evidence>
<evidence type="ECO:0000256" key="14">
    <source>
        <dbReference type="SAM" id="Phobius"/>
    </source>
</evidence>
<evidence type="ECO:0000256" key="5">
    <source>
        <dbReference type="ARBA" id="ARBA00022692"/>
    </source>
</evidence>
<dbReference type="Pfam" id="PF03034">
    <property type="entry name" value="PSS"/>
    <property type="match status" value="1"/>
</dbReference>
<keyword evidence="6" id="KW-0256">Endoplasmic reticulum</keyword>
<dbReference type="AlphaFoldDB" id="A0AAD5TL73"/>
<keyword evidence="4" id="KW-0808">Transferase</keyword>
<feature type="transmembrane region" description="Helical" evidence="14">
    <location>
        <begin position="206"/>
        <end position="223"/>
    </location>
</feature>
<proteinExistence type="predicted"/>
<evidence type="ECO:0000256" key="3">
    <source>
        <dbReference type="ARBA" id="ARBA00022516"/>
    </source>
</evidence>
<evidence type="ECO:0000256" key="2">
    <source>
        <dbReference type="ARBA" id="ARBA00005189"/>
    </source>
</evidence>
<dbReference type="PANTHER" id="PTHR15362">
    <property type="entry name" value="PHOSPHATIDYLINOSITOL SYNTHASE"/>
    <property type="match status" value="1"/>
</dbReference>
<evidence type="ECO:0000256" key="13">
    <source>
        <dbReference type="SAM" id="MobiDB-lite"/>
    </source>
</evidence>
<feature type="transmembrane region" description="Helical" evidence="14">
    <location>
        <begin position="343"/>
        <end position="361"/>
    </location>
</feature>
<keyword evidence="10" id="KW-0594">Phospholipid biosynthesis</keyword>
<evidence type="ECO:0000256" key="12">
    <source>
        <dbReference type="ARBA" id="ARBA00025707"/>
    </source>
</evidence>
<evidence type="ECO:0000256" key="10">
    <source>
        <dbReference type="ARBA" id="ARBA00023209"/>
    </source>
</evidence>
<keyword evidence="8" id="KW-0443">Lipid metabolism</keyword>
<evidence type="ECO:0000256" key="8">
    <source>
        <dbReference type="ARBA" id="ARBA00023098"/>
    </source>
</evidence>
<dbReference type="PANTHER" id="PTHR15362:SF7">
    <property type="entry name" value="PHOSPHATIDYLSERINE SYNTHASE 2"/>
    <property type="match status" value="1"/>
</dbReference>
<evidence type="ECO:0008006" key="17">
    <source>
        <dbReference type="Google" id="ProtNLM"/>
    </source>
</evidence>
<keyword evidence="3" id="KW-0444">Lipid biosynthesis</keyword>
<comment type="caution">
    <text evidence="15">The sequence shown here is derived from an EMBL/GenBank/DDBJ whole genome shotgun (WGS) entry which is preliminary data.</text>
</comment>
<feature type="transmembrane region" description="Helical" evidence="14">
    <location>
        <begin position="405"/>
        <end position="424"/>
    </location>
</feature>
<comment type="pathway">
    <text evidence="2">Lipid metabolism.</text>
</comment>
<feature type="transmembrane region" description="Helical" evidence="14">
    <location>
        <begin position="306"/>
        <end position="331"/>
    </location>
</feature>
<gene>
    <name evidence="15" type="ORF">HDU87_002477</name>
</gene>
<feature type="transmembrane region" description="Helical" evidence="14">
    <location>
        <begin position="235"/>
        <end position="254"/>
    </location>
</feature>
<evidence type="ECO:0000256" key="6">
    <source>
        <dbReference type="ARBA" id="ARBA00022824"/>
    </source>
</evidence>
<feature type="transmembrane region" description="Helical" evidence="14">
    <location>
        <begin position="373"/>
        <end position="393"/>
    </location>
</feature>
<organism evidence="15 16">
    <name type="scientific">Geranomyces variabilis</name>
    <dbReference type="NCBI Taxonomy" id="109894"/>
    <lineage>
        <taxon>Eukaryota</taxon>
        <taxon>Fungi</taxon>
        <taxon>Fungi incertae sedis</taxon>
        <taxon>Chytridiomycota</taxon>
        <taxon>Chytridiomycota incertae sedis</taxon>
        <taxon>Chytridiomycetes</taxon>
        <taxon>Spizellomycetales</taxon>
        <taxon>Powellomycetaceae</taxon>
        <taxon>Geranomyces</taxon>
    </lineage>
</organism>
<feature type="transmembrane region" description="Helical" evidence="14">
    <location>
        <begin position="64"/>
        <end position="83"/>
    </location>
</feature>
<accession>A0AAD5TL73</accession>